<dbReference type="Pfam" id="PF00078">
    <property type="entry name" value="RVT_1"/>
    <property type="match status" value="1"/>
</dbReference>
<evidence type="ECO:0000313" key="4">
    <source>
        <dbReference type="WBParaSite" id="HPBE_0001343901-mRNA-1"/>
    </source>
</evidence>
<dbReference type="OrthoDB" id="5824068at2759"/>
<protein>
    <submittedName>
        <fullName evidence="4">Reverse transcriptase domain-containing protein</fullName>
    </submittedName>
</protein>
<name>A0A183FXX4_HELPZ</name>
<accession>A0A183FXX4</accession>
<accession>A0A3P7ZZF6</accession>
<dbReference type="WBParaSite" id="HPBE_0001343901-mRNA-1">
    <property type="protein sequence ID" value="HPBE_0001343901-mRNA-1"/>
    <property type="gene ID" value="HPBE_0001343901"/>
</dbReference>
<reference evidence="4" key="2">
    <citation type="submission" date="2019-09" db="UniProtKB">
        <authorList>
            <consortium name="WormBaseParasite"/>
        </authorList>
    </citation>
    <scope>IDENTIFICATION</scope>
</reference>
<dbReference type="Proteomes" id="UP000050761">
    <property type="component" value="Unassembled WGS sequence"/>
</dbReference>
<gene>
    <name evidence="2" type="ORF">HPBE_LOCUS13440</name>
</gene>
<evidence type="ECO:0000313" key="3">
    <source>
        <dbReference type="Proteomes" id="UP000050761"/>
    </source>
</evidence>
<dbReference type="AlphaFoldDB" id="A0A183FXX4"/>
<proteinExistence type="predicted"/>
<dbReference type="EMBL" id="UZAH01027918">
    <property type="protein sequence ID" value="VDO96159.1"/>
    <property type="molecule type" value="Genomic_DNA"/>
</dbReference>
<sequence>MVVKIDGRQLQHLRFADDIVLITLSISQAERMLADFDRLCESVGLQLNLTKTMFMRNGQVPDVPFSLSGTNISECFSNVYPEKDEERPTPCPPIRLHSVPLAGRQPPLSGVTHRFRRSPPAAGPEVRGGLYASETWAIRNQEEHAISVAQRGIERTMVGVNTTYASE</sequence>
<organism evidence="3 4">
    <name type="scientific">Heligmosomoides polygyrus</name>
    <name type="common">Parasitic roundworm</name>
    <dbReference type="NCBI Taxonomy" id="6339"/>
    <lineage>
        <taxon>Eukaryota</taxon>
        <taxon>Metazoa</taxon>
        <taxon>Ecdysozoa</taxon>
        <taxon>Nematoda</taxon>
        <taxon>Chromadorea</taxon>
        <taxon>Rhabditida</taxon>
        <taxon>Rhabditina</taxon>
        <taxon>Rhabditomorpha</taxon>
        <taxon>Strongyloidea</taxon>
        <taxon>Heligmosomidae</taxon>
        <taxon>Heligmosomoides</taxon>
    </lineage>
</organism>
<keyword evidence="3" id="KW-1185">Reference proteome</keyword>
<dbReference type="InterPro" id="IPR000477">
    <property type="entry name" value="RT_dom"/>
</dbReference>
<evidence type="ECO:0000259" key="1">
    <source>
        <dbReference type="PROSITE" id="PS50878"/>
    </source>
</evidence>
<dbReference type="PROSITE" id="PS50878">
    <property type="entry name" value="RT_POL"/>
    <property type="match status" value="1"/>
</dbReference>
<reference evidence="2 3" key="1">
    <citation type="submission" date="2018-11" db="EMBL/GenBank/DDBJ databases">
        <authorList>
            <consortium name="Pathogen Informatics"/>
        </authorList>
    </citation>
    <scope>NUCLEOTIDE SEQUENCE [LARGE SCALE GENOMIC DNA]</scope>
</reference>
<feature type="domain" description="Reverse transcriptase" evidence="1">
    <location>
        <begin position="1"/>
        <end position="72"/>
    </location>
</feature>
<evidence type="ECO:0000313" key="2">
    <source>
        <dbReference type="EMBL" id="VDO96159.1"/>
    </source>
</evidence>